<gene>
    <name evidence="1" type="ORF">PAXRUDRAFT_22826</name>
</gene>
<reference evidence="2" key="2">
    <citation type="submission" date="2015-01" db="EMBL/GenBank/DDBJ databases">
        <title>Evolutionary Origins and Diversification of the Mycorrhizal Mutualists.</title>
        <authorList>
            <consortium name="DOE Joint Genome Institute"/>
            <consortium name="Mycorrhizal Genomics Consortium"/>
            <person name="Kohler A."/>
            <person name="Kuo A."/>
            <person name="Nagy L.G."/>
            <person name="Floudas D."/>
            <person name="Copeland A."/>
            <person name="Barry K.W."/>
            <person name="Cichocki N."/>
            <person name="Veneault-Fourrey C."/>
            <person name="LaButti K."/>
            <person name="Lindquist E.A."/>
            <person name="Lipzen A."/>
            <person name="Lundell T."/>
            <person name="Morin E."/>
            <person name="Murat C."/>
            <person name="Riley R."/>
            <person name="Ohm R."/>
            <person name="Sun H."/>
            <person name="Tunlid A."/>
            <person name="Henrissat B."/>
            <person name="Grigoriev I.V."/>
            <person name="Hibbett D.S."/>
            <person name="Martin F."/>
        </authorList>
    </citation>
    <scope>NUCLEOTIDE SEQUENCE [LARGE SCALE GENOMIC DNA]</scope>
    <source>
        <strain evidence="2">Ve08.2h10</strain>
    </source>
</reference>
<organism evidence="1 2">
    <name type="scientific">Paxillus rubicundulus Ve08.2h10</name>
    <dbReference type="NCBI Taxonomy" id="930991"/>
    <lineage>
        <taxon>Eukaryota</taxon>
        <taxon>Fungi</taxon>
        <taxon>Dikarya</taxon>
        <taxon>Basidiomycota</taxon>
        <taxon>Agaricomycotina</taxon>
        <taxon>Agaricomycetes</taxon>
        <taxon>Agaricomycetidae</taxon>
        <taxon>Boletales</taxon>
        <taxon>Paxilineae</taxon>
        <taxon>Paxillaceae</taxon>
        <taxon>Paxillus</taxon>
    </lineage>
</organism>
<proteinExistence type="predicted"/>
<dbReference type="InParanoid" id="A0A0D0BJF9"/>
<protein>
    <submittedName>
        <fullName evidence="1">Uncharacterized protein</fullName>
    </submittedName>
</protein>
<keyword evidence="2" id="KW-1185">Reference proteome</keyword>
<reference evidence="1 2" key="1">
    <citation type="submission" date="2014-04" db="EMBL/GenBank/DDBJ databases">
        <authorList>
            <consortium name="DOE Joint Genome Institute"/>
            <person name="Kuo A."/>
            <person name="Kohler A."/>
            <person name="Jargeat P."/>
            <person name="Nagy L.G."/>
            <person name="Floudas D."/>
            <person name="Copeland A."/>
            <person name="Barry K.W."/>
            <person name="Cichocki N."/>
            <person name="Veneault-Fourrey C."/>
            <person name="LaButti K."/>
            <person name="Lindquist E.A."/>
            <person name="Lipzen A."/>
            <person name="Lundell T."/>
            <person name="Morin E."/>
            <person name="Murat C."/>
            <person name="Sun H."/>
            <person name="Tunlid A."/>
            <person name="Henrissat B."/>
            <person name="Grigoriev I.V."/>
            <person name="Hibbett D.S."/>
            <person name="Martin F."/>
            <person name="Nordberg H.P."/>
            <person name="Cantor M.N."/>
            <person name="Hua S.X."/>
        </authorList>
    </citation>
    <scope>NUCLEOTIDE SEQUENCE [LARGE SCALE GENOMIC DNA]</scope>
    <source>
        <strain evidence="1 2">Ve08.2h10</strain>
    </source>
</reference>
<dbReference type="Proteomes" id="UP000054538">
    <property type="component" value="Unassembled WGS sequence"/>
</dbReference>
<evidence type="ECO:0000313" key="1">
    <source>
        <dbReference type="EMBL" id="KIK71792.1"/>
    </source>
</evidence>
<dbReference type="HOGENOM" id="CLU_1587039_0_0_1"/>
<dbReference type="AlphaFoldDB" id="A0A0D0BJF9"/>
<dbReference type="EMBL" id="KN831655">
    <property type="protein sequence ID" value="KIK71792.1"/>
    <property type="molecule type" value="Genomic_DNA"/>
</dbReference>
<sequence>MSPSRQSCSSSNVDLLPFSIPKHRHLPIFYGRPSRELPSNDTITCYCQFIKDSRNILYVDNQTELTSPLFDAHRAFLQIHHLEFIVEHILSNNIPNCKFIHTTLHNVHIIQTQCLANVLHQLDFGDLILIVNNNSSSSPLLCHMQIILLLTQRPHRHLLLELVLIQLM</sequence>
<evidence type="ECO:0000313" key="2">
    <source>
        <dbReference type="Proteomes" id="UP000054538"/>
    </source>
</evidence>
<accession>A0A0D0BJF9</accession>
<name>A0A0D0BJF9_9AGAM</name>